<feature type="transmembrane region" description="Helical" evidence="1">
    <location>
        <begin position="67"/>
        <end position="90"/>
    </location>
</feature>
<feature type="transmembrane region" description="Helical" evidence="1">
    <location>
        <begin position="12"/>
        <end position="36"/>
    </location>
</feature>
<keyword evidence="1" id="KW-0472">Membrane</keyword>
<dbReference type="EMBL" id="RJKE01000001">
    <property type="protein sequence ID" value="ROO84584.1"/>
    <property type="molecule type" value="Genomic_DNA"/>
</dbReference>
<accession>A0A3N1CTT9</accession>
<feature type="transmembrane region" description="Helical" evidence="1">
    <location>
        <begin position="42"/>
        <end position="60"/>
    </location>
</feature>
<evidence type="ECO:0000256" key="1">
    <source>
        <dbReference type="SAM" id="Phobius"/>
    </source>
</evidence>
<keyword evidence="3" id="KW-1185">Reference proteome</keyword>
<dbReference type="Proteomes" id="UP000272400">
    <property type="component" value="Unassembled WGS sequence"/>
</dbReference>
<reference evidence="2 3" key="1">
    <citation type="submission" date="2018-11" db="EMBL/GenBank/DDBJ databases">
        <title>Sequencing the genomes of 1000 actinobacteria strains.</title>
        <authorList>
            <person name="Klenk H.-P."/>
        </authorList>
    </citation>
    <scope>NUCLEOTIDE SEQUENCE [LARGE SCALE GENOMIC DNA]</scope>
    <source>
        <strain evidence="2 3">DSM 44254</strain>
    </source>
</reference>
<dbReference type="AlphaFoldDB" id="A0A3N1CTT9"/>
<evidence type="ECO:0000313" key="2">
    <source>
        <dbReference type="EMBL" id="ROO84584.1"/>
    </source>
</evidence>
<sequence length="129" mass="13445">MVKVRARVSGPRLAADATVSIALGAATVYGVAALMAVLHPGVVLAIACAAFTAVLLYLLARLDDGTSTLLVTLAACLLCLALSWMIVTVHAHESSAFGHTCFAGYCGSVMWLTARRRRVGRKGVQSAET</sequence>
<dbReference type="RefSeq" id="WP_123664184.1">
    <property type="nucleotide sequence ID" value="NZ_RJKE01000001.1"/>
</dbReference>
<keyword evidence="1" id="KW-1133">Transmembrane helix</keyword>
<name>A0A3N1CTT9_9ACTN</name>
<keyword evidence="1" id="KW-0812">Transmembrane</keyword>
<organism evidence="2 3">
    <name type="scientific">Actinocorallia herbida</name>
    <dbReference type="NCBI Taxonomy" id="58109"/>
    <lineage>
        <taxon>Bacteria</taxon>
        <taxon>Bacillati</taxon>
        <taxon>Actinomycetota</taxon>
        <taxon>Actinomycetes</taxon>
        <taxon>Streptosporangiales</taxon>
        <taxon>Thermomonosporaceae</taxon>
        <taxon>Actinocorallia</taxon>
    </lineage>
</organism>
<proteinExistence type="predicted"/>
<feature type="transmembrane region" description="Helical" evidence="1">
    <location>
        <begin position="96"/>
        <end position="114"/>
    </location>
</feature>
<protein>
    <submittedName>
        <fullName evidence="2">Uncharacterized protein</fullName>
    </submittedName>
</protein>
<comment type="caution">
    <text evidence="2">The sequence shown here is derived from an EMBL/GenBank/DDBJ whole genome shotgun (WGS) entry which is preliminary data.</text>
</comment>
<evidence type="ECO:0000313" key="3">
    <source>
        <dbReference type="Proteomes" id="UP000272400"/>
    </source>
</evidence>
<gene>
    <name evidence="2" type="ORF">EDD29_2111</name>
</gene>